<dbReference type="AlphaFoldDB" id="M9RRU5"/>
<dbReference type="PROSITE" id="PS51077">
    <property type="entry name" value="HTH_ICLR"/>
    <property type="match status" value="1"/>
</dbReference>
<evidence type="ECO:0000256" key="2">
    <source>
        <dbReference type="ARBA" id="ARBA00023125"/>
    </source>
</evidence>
<keyword evidence="1" id="KW-0805">Transcription regulation</keyword>
<dbReference type="HOGENOM" id="CLU_062618_1_0_5"/>
<dbReference type="SUPFAM" id="SSF55781">
    <property type="entry name" value="GAF domain-like"/>
    <property type="match status" value="1"/>
</dbReference>
<organism evidence="6 7">
    <name type="scientific">Octadecabacter arcticus 238</name>
    <dbReference type="NCBI Taxonomy" id="391616"/>
    <lineage>
        <taxon>Bacteria</taxon>
        <taxon>Pseudomonadati</taxon>
        <taxon>Pseudomonadota</taxon>
        <taxon>Alphaproteobacteria</taxon>
        <taxon>Rhodobacterales</taxon>
        <taxon>Roseobacteraceae</taxon>
        <taxon>Octadecabacter</taxon>
    </lineage>
</organism>
<dbReference type="Pfam" id="PF01614">
    <property type="entry name" value="IclR_C"/>
    <property type="match status" value="1"/>
</dbReference>
<dbReference type="InterPro" id="IPR005471">
    <property type="entry name" value="Tscrpt_reg_IclR_N"/>
</dbReference>
<dbReference type="Gene3D" id="3.30.450.40">
    <property type="match status" value="1"/>
</dbReference>
<dbReference type="STRING" id="391616.OA238_c45780"/>
<keyword evidence="3" id="KW-0804">Transcription</keyword>
<dbReference type="PANTHER" id="PTHR30136">
    <property type="entry name" value="HELIX-TURN-HELIX TRANSCRIPTIONAL REGULATOR, ICLR FAMILY"/>
    <property type="match status" value="1"/>
</dbReference>
<evidence type="ECO:0000259" key="4">
    <source>
        <dbReference type="PROSITE" id="PS51077"/>
    </source>
</evidence>
<evidence type="ECO:0000256" key="3">
    <source>
        <dbReference type="ARBA" id="ARBA00023163"/>
    </source>
</evidence>
<dbReference type="PANTHER" id="PTHR30136:SF23">
    <property type="entry name" value="DNA-BINDING TRANSCRIPTIONAL ACTIVATOR MHPR"/>
    <property type="match status" value="1"/>
</dbReference>
<evidence type="ECO:0000313" key="7">
    <source>
        <dbReference type="Proteomes" id="UP000004688"/>
    </source>
</evidence>
<keyword evidence="2" id="KW-0238">DNA-binding</keyword>
<dbReference type="PROSITE" id="PS51078">
    <property type="entry name" value="ICLR_ED"/>
    <property type="match status" value="1"/>
</dbReference>
<feature type="domain" description="HTH iclR-type" evidence="4">
    <location>
        <begin position="17"/>
        <end position="78"/>
    </location>
</feature>
<dbReference type="SMART" id="SM00346">
    <property type="entry name" value="HTH_ICLR"/>
    <property type="match status" value="1"/>
</dbReference>
<feature type="domain" description="IclR-ED" evidence="5">
    <location>
        <begin position="79"/>
        <end position="264"/>
    </location>
</feature>
<dbReference type="InterPro" id="IPR036390">
    <property type="entry name" value="WH_DNA-bd_sf"/>
</dbReference>
<sequence>MYLALMWRRLISNIGSVRSLERGLLILQTLNRCNGLKAAEVAIATSIPRPTVYRLLETLEGLGYVSRDHSSEKWRPTLQAKSLSSGFRHEDWVTQAAIPEMVRLGREILWPLDLVTFNDHRMEIRESTHNISPYSIDRGMVGVQLPMLDTAGGRAWLAFSPEEDRVQSLNGLQAQSGLQHPIILQDGPLSHVLATSVKLGVGYRKEGYKLDTQSISAPIFRGPCVIACLTVIWTASALSFDKALEQYKDKLLKSAHGISDALNRIKTTD</sequence>
<reference evidence="6 7" key="1">
    <citation type="journal article" date="2013" name="PLoS ONE">
        <title>Poles Apart: Arctic and Antarctic Octadecabacter strains Share High Genome Plasticity and a New Type of Xanthorhodopsin.</title>
        <authorList>
            <person name="Vollmers J."/>
            <person name="Voget S."/>
            <person name="Dietrich S."/>
            <person name="Gollnow K."/>
            <person name="Smits M."/>
            <person name="Meyer K."/>
            <person name="Brinkhoff T."/>
            <person name="Simon M."/>
            <person name="Daniel R."/>
        </authorList>
    </citation>
    <scope>NUCLEOTIDE SEQUENCE [LARGE SCALE GENOMIC DNA]</scope>
    <source>
        <strain evidence="6 7">238</strain>
    </source>
</reference>
<accession>M9RRU5</accession>
<dbReference type="InterPro" id="IPR014757">
    <property type="entry name" value="Tscrpt_reg_IclR_C"/>
</dbReference>
<evidence type="ECO:0000313" key="6">
    <source>
        <dbReference type="EMBL" id="AGI74438.1"/>
    </source>
</evidence>
<name>M9RRU5_9RHOB</name>
<dbReference type="SUPFAM" id="SSF46785">
    <property type="entry name" value="Winged helix' DNA-binding domain"/>
    <property type="match status" value="1"/>
</dbReference>
<protein>
    <submittedName>
        <fullName evidence="6">IclR family transcriptional regulator</fullName>
    </submittedName>
</protein>
<dbReference type="InterPro" id="IPR050707">
    <property type="entry name" value="HTH_MetabolicPath_Reg"/>
</dbReference>
<dbReference type="InterPro" id="IPR029016">
    <property type="entry name" value="GAF-like_dom_sf"/>
</dbReference>
<dbReference type="Gene3D" id="1.10.10.10">
    <property type="entry name" value="Winged helix-like DNA-binding domain superfamily/Winged helix DNA-binding domain"/>
    <property type="match status" value="1"/>
</dbReference>
<dbReference type="EMBL" id="CP003742">
    <property type="protein sequence ID" value="AGI74438.1"/>
    <property type="molecule type" value="Genomic_DNA"/>
</dbReference>
<dbReference type="eggNOG" id="COG1414">
    <property type="taxonomic scope" value="Bacteria"/>
</dbReference>
<dbReference type="GO" id="GO:0003700">
    <property type="term" value="F:DNA-binding transcription factor activity"/>
    <property type="evidence" value="ECO:0007669"/>
    <property type="project" value="TreeGrafter"/>
</dbReference>
<dbReference type="InterPro" id="IPR036388">
    <property type="entry name" value="WH-like_DNA-bd_sf"/>
</dbReference>
<dbReference type="GO" id="GO:0003677">
    <property type="term" value="F:DNA binding"/>
    <property type="evidence" value="ECO:0007669"/>
    <property type="project" value="UniProtKB-KW"/>
</dbReference>
<gene>
    <name evidence="6" type="ORF">OA238_c45780</name>
</gene>
<dbReference type="Proteomes" id="UP000004688">
    <property type="component" value="Chromosome"/>
</dbReference>
<evidence type="ECO:0000256" key="1">
    <source>
        <dbReference type="ARBA" id="ARBA00023015"/>
    </source>
</evidence>
<dbReference type="Pfam" id="PF09339">
    <property type="entry name" value="HTH_IclR"/>
    <property type="match status" value="1"/>
</dbReference>
<dbReference type="KEGG" id="oar:OA238_c45780"/>
<dbReference type="GO" id="GO:0045892">
    <property type="term" value="P:negative regulation of DNA-templated transcription"/>
    <property type="evidence" value="ECO:0007669"/>
    <property type="project" value="TreeGrafter"/>
</dbReference>
<proteinExistence type="predicted"/>
<keyword evidence="7" id="KW-1185">Reference proteome</keyword>
<evidence type="ECO:0000259" key="5">
    <source>
        <dbReference type="PROSITE" id="PS51078"/>
    </source>
</evidence>